<evidence type="ECO:0000256" key="6">
    <source>
        <dbReference type="ARBA" id="ARBA00023125"/>
    </source>
</evidence>
<reference evidence="15" key="1">
    <citation type="submission" date="2022-11" db="EMBL/GenBank/DDBJ databases">
        <authorList>
            <person name="Scott C."/>
            <person name="Bruce N."/>
        </authorList>
    </citation>
    <scope>NUCLEOTIDE SEQUENCE</scope>
</reference>
<evidence type="ECO:0000256" key="1">
    <source>
        <dbReference type="ARBA" id="ARBA00009922"/>
    </source>
</evidence>
<dbReference type="EMBL" id="CALLCH030000021">
    <property type="protein sequence ID" value="CAI4220002.1"/>
    <property type="molecule type" value="Genomic_DNA"/>
</dbReference>
<keyword evidence="16" id="KW-1185">Reference proteome</keyword>
<evidence type="ECO:0000256" key="10">
    <source>
        <dbReference type="ARBA" id="ARBA00048988"/>
    </source>
</evidence>
<keyword evidence="6" id="KW-0238">DNA-binding</keyword>
<evidence type="ECO:0000256" key="2">
    <source>
        <dbReference type="ARBA" id="ARBA00022741"/>
    </source>
</evidence>
<organism evidence="15 16">
    <name type="scientific">Parascedosporium putredinis</name>
    <dbReference type="NCBI Taxonomy" id="1442378"/>
    <lineage>
        <taxon>Eukaryota</taxon>
        <taxon>Fungi</taxon>
        <taxon>Dikarya</taxon>
        <taxon>Ascomycota</taxon>
        <taxon>Pezizomycotina</taxon>
        <taxon>Sordariomycetes</taxon>
        <taxon>Hypocreomycetidae</taxon>
        <taxon>Microascales</taxon>
        <taxon>Microascaceae</taxon>
        <taxon>Parascedosporium</taxon>
    </lineage>
</organism>
<dbReference type="AlphaFoldDB" id="A0A9P1MG41"/>
<evidence type="ECO:0000313" key="16">
    <source>
        <dbReference type="Proteomes" id="UP000838763"/>
    </source>
</evidence>
<protein>
    <recommendedName>
        <fullName evidence="9">DNA 3'-5' helicase</fullName>
        <ecNumber evidence="9">5.6.2.4</ecNumber>
    </recommendedName>
</protein>
<dbReference type="InterPro" id="IPR014017">
    <property type="entry name" value="DNA_helicase_UvrD-like_C"/>
</dbReference>
<dbReference type="Gene3D" id="1.10.486.10">
    <property type="entry name" value="PCRA, domain 4"/>
    <property type="match status" value="1"/>
</dbReference>
<dbReference type="PROSITE" id="PS51198">
    <property type="entry name" value="UVRD_HELICASE_ATP_BIND"/>
    <property type="match status" value="1"/>
</dbReference>
<evidence type="ECO:0000256" key="12">
    <source>
        <dbReference type="SAM" id="MobiDB-lite"/>
    </source>
</evidence>
<proteinExistence type="inferred from homology"/>
<name>A0A9P1MG41_9PEZI</name>
<keyword evidence="5 11" id="KW-0067">ATP-binding</keyword>
<comment type="caution">
    <text evidence="15">The sequence shown here is derived from an EMBL/GenBank/DDBJ whole genome shotgun (WGS) entry which is preliminary data.</text>
</comment>
<dbReference type="GO" id="GO:0003677">
    <property type="term" value="F:DNA binding"/>
    <property type="evidence" value="ECO:0007669"/>
    <property type="project" value="UniProtKB-KW"/>
</dbReference>
<keyword evidence="4 11" id="KW-0347">Helicase</keyword>
<evidence type="ECO:0000256" key="3">
    <source>
        <dbReference type="ARBA" id="ARBA00022801"/>
    </source>
</evidence>
<evidence type="ECO:0000259" key="13">
    <source>
        <dbReference type="PROSITE" id="PS51198"/>
    </source>
</evidence>
<dbReference type="InterPro" id="IPR027417">
    <property type="entry name" value="P-loop_NTPase"/>
</dbReference>
<evidence type="ECO:0000256" key="4">
    <source>
        <dbReference type="ARBA" id="ARBA00022806"/>
    </source>
</evidence>
<dbReference type="PANTHER" id="PTHR11070">
    <property type="entry name" value="UVRD / RECB / PCRA DNA HELICASE FAMILY MEMBER"/>
    <property type="match status" value="1"/>
</dbReference>
<dbReference type="OrthoDB" id="1470711at2759"/>
<keyword evidence="2 11" id="KW-0547">Nucleotide-binding</keyword>
<feature type="domain" description="UvrD-like helicase C-terminal" evidence="14">
    <location>
        <begin position="212"/>
        <end position="497"/>
    </location>
</feature>
<dbReference type="Pfam" id="PF13361">
    <property type="entry name" value="UvrD_C"/>
    <property type="match status" value="1"/>
</dbReference>
<dbReference type="Gene3D" id="3.40.50.300">
    <property type="entry name" value="P-loop containing nucleotide triphosphate hydrolases"/>
    <property type="match status" value="3"/>
</dbReference>
<dbReference type="InterPro" id="IPR000212">
    <property type="entry name" value="DNA_helicase_UvrD/REP"/>
</dbReference>
<feature type="region of interest" description="Disordered" evidence="12">
    <location>
        <begin position="708"/>
        <end position="741"/>
    </location>
</feature>
<evidence type="ECO:0000256" key="5">
    <source>
        <dbReference type="ARBA" id="ARBA00022840"/>
    </source>
</evidence>
<dbReference type="InterPro" id="IPR014016">
    <property type="entry name" value="UvrD-like_ATP-bd"/>
</dbReference>
<dbReference type="GO" id="GO:0000725">
    <property type="term" value="P:recombinational repair"/>
    <property type="evidence" value="ECO:0007669"/>
    <property type="project" value="TreeGrafter"/>
</dbReference>
<dbReference type="Proteomes" id="UP000838763">
    <property type="component" value="Unassembled WGS sequence"/>
</dbReference>
<keyword evidence="3 11" id="KW-0378">Hydrolase</keyword>
<evidence type="ECO:0000259" key="14">
    <source>
        <dbReference type="PROSITE" id="PS51217"/>
    </source>
</evidence>
<keyword evidence="7" id="KW-0413">Isomerase</keyword>
<feature type="domain" description="UvrD-like helicase ATP-binding" evidence="13">
    <location>
        <begin position="13"/>
        <end position="255"/>
    </location>
</feature>
<feature type="compositionally biased region" description="Polar residues" evidence="12">
    <location>
        <begin position="622"/>
        <end position="642"/>
    </location>
</feature>
<dbReference type="Gene3D" id="1.10.10.160">
    <property type="match status" value="2"/>
</dbReference>
<evidence type="ECO:0000256" key="9">
    <source>
        <dbReference type="ARBA" id="ARBA00034808"/>
    </source>
</evidence>
<evidence type="ECO:0000256" key="8">
    <source>
        <dbReference type="ARBA" id="ARBA00034617"/>
    </source>
</evidence>
<sequence>MADASAANDPLLSSLNAAQRRAVTSTSDTVAILAGPGSGKTHTLTARIVWLINYAGYRPYNLVVATFTVKAAREMKERIARALGEEKSKKIVLGTFHSIARRYLAVYGEKIGLKKNFVIADDNDTRAIITRICKRKRPDPPEMLKVFEEYKDHMARHGLLDYDDLLVKGVELLRAHPECVKNVQSVLIDEYQDTNGVQYELMKLFASAQRRITVVGDPDQSIYGWRSAEIRNLHRLLEEFPRTHEIALEDNYRSSQLILDASLQVIQQDKARYQKFSSPRSTRARARSCALCGLAPSRESGSWRRLGGRLSCGLKFYDRIEIKLLLDYLRVIYQPDNNDAVVRIINKPKRGVGEVTIKKLLEEAETSKLSLWSMILGHCRGQRKLKTNLTKAAENKLSGGLIRMICGLRHRRERKGENGEPVLGLVSLMEDLITQLDFREHIRASYPEEHESRLSNVDELLTLAEDFVKDLDLEEDLPEVEGVTELVTISTIHAAKGLEWPVVFVPAVYTGSLPHSRSEDDDEERRLLYVAMTRAQALLYLTVPWHTHNENQVSRSTFVPDDIVKFFSTFGPSFEAQTVEAMAKILRRKAPSMAETLKKLPPCLPPRGHVRTARPGGLPSPKRQNAWSQPGREQNMSRSSWNGREYKTTMESRTHFTMAAAALPGFTTAGAHQTALAAAAAAAAATFIRQGSSAATPAAAMQGTKRPAQEMEGRALPGMHQPPQQRKALNPNQVGNNFNQPLSQNTISELASRGLQDVKRRVQARRSEIIVISDDDDNDLSDGGRANSPPRPEPAEKVPVKAAVAAGRQAAQNMSAGHGARRPVSFHSTTMGAARLGGGSRAGSGGAIQREAGLAPVETLMKPFKPLTVARNGNLARPEKQARHY</sequence>
<dbReference type="InterPro" id="IPR013986">
    <property type="entry name" value="DExx_box_DNA_helicase_dom_sf"/>
</dbReference>
<dbReference type="PROSITE" id="PS51217">
    <property type="entry name" value="UVRD_HELICASE_CTER"/>
    <property type="match status" value="1"/>
</dbReference>
<dbReference type="GO" id="GO:0005524">
    <property type="term" value="F:ATP binding"/>
    <property type="evidence" value="ECO:0007669"/>
    <property type="project" value="UniProtKB-UniRule"/>
</dbReference>
<feature type="compositionally biased region" description="Polar residues" evidence="12">
    <location>
        <begin position="730"/>
        <end position="741"/>
    </location>
</feature>
<dbReference type="CDD" id="cd17932">
    <property type="entry name" value="DEXQc_UvrD"/>
    <property type="match status" value="1"/>
</dbReference>
<evidence type="ECO:0000256" key="7">
    <source>
        <dbReference type="ARBA" id="ARBA00023235"/>
    </source>
</evidence>
<comment type="catalytic activity">
    <reaction evidence="10">
        <text>ATP + H2O = ADP + phosphate + H(+)</text>
        <dbReference type="Rhea" id="RHEA:13065"/>
        <dbReference type="ChEBI" id="CHEBI:15377"/>
        <dbReference type="ChEBI" id="CHEBI:15378"/>
        <dbReference type="ChEBI" id="CHEBI:30616"/>
        <dbReference type="ChEBI" id="CHEBI:43474"/>
        <dbReference type="ChEBI" id="CHEBI:456216"/>
        <dbReference type="EC" id="5.6.2.4"/>
    </reaction>
</comment>
<dbReference type="SUPFAM" id="SSF52540">
    <property type="entry name" value="P-loop containing nucleoside triphosphate hydrolases"/>
    <property type="match status" value="1"/>
</dbReference>
<gene>
    <name evidence="15" type="ORF">PPNO1_LOCUS9542</name>
</gene>
<dbReference type="Pfam" id="PF00580">
    <property type="entry name" value="UvrD-helicase"/>
    <property type="match status" value="2"/>
</dbReference>
<feature type="region of interest" description="Disordered" evidence="12">
    <location>
        <begin position="598"/>
        <end position="643"/>
    </location>
</feature>
<dbReference type="GO" id="GO:0016787">
    <property type="term" value="F:hydrolase activity"/>
    <property type="evidence" value="ECO:0007669"/>
    <property type="project" value="UniProtKB-UniRule"/>
</dbReference>
<feature type="binding site" evidence="11">
    <location>
        <begin position="34"/>
        <end position="41"/>
    </location>
    <ligand>
        <name>ATP</name>
        <dbReference type="ChEBI" id="CHEBI:30616"/>
    </ligand>
</feature>
<dbReference type="EC" id="5.6.2.4" evidence="9"/>
<comment type="catalytic activity">
    <reaction evidence="8">
        <text>Couples ATP hydrolysis with the unwinding of duplex DNA by translocating in the 3'-5' direction.</text>
        <dbReference type="EC" id="5.6.2.4"/>
    </reaction>
</comment>
<comment type="similarity">
    <text evidence="1">Belongs to the helicase family. UvrD subfamily.</text>
</comment>
<dbReference type="GO" id="GO:0005634">
    <property type="term" value="C:nucleus"/>
    <property type="evidence" value="ECO:0007669"/>
    <property type="project" value="TreeGrafter"/>
</dbReference>
<evidence type="ECO:0000256" key="11">
    <source>
        <dbReference type="PROSITE-ProRule" id="PRU00560"/>
    </source>
</evidence>
<dbReference type="GO" id="GO:0043138">
    <property type="term" value="F:3'-5' DNA helicase activity"/>
    <property type="evidence" value="ECO:0007669"/>
    <property type="project" value="UniProtKB-EC"/>
</dbReference>
<evidence type="ECO:0000313" key="15">
    <source>
        <dbReference type="EMBL" id="CAI4220002.1"/>
    </source>
</evidence>
<accession>A0A9P1MG41</accession>
<feature type="region of interest" description="Disordered" evidence="12">
    <location>
        <begin position="769"/>
        <end position="798"/>
    </location>
</feature>
<dbReference type="PANTHER" id="PTHR11070:SF2">
    <property type="entry name" value="ATP-DEPENDENT DNA HELICASE SRS2"/>
    <property type="match status" value="1"/>
</dbReference>
<dbReference type="CDD" id="cd18807">
    <property type="entry name" value="SF1_C_UvrD"/>
    <property type="match status" value="1"/>
</dbReference>